<dbReference type="OMA" id="CFYYRAV"/>
<dbReference type="CDD" id="cd20439">
    <property type="entry name" value="Tudor_TDRD15_rpt4"/>
    <property type="match status" value="1"/>
</dbReference>
<dbReference type="FunFam" id="2.30.30.140:FF:000018">
    <property type="entry name" value="Serine/threonine-protein kinase 31"/>
    <property type="match status" value="1"/>
</dbReference>
<reference evidence="2" key="3">
    <citation type="submission" date="2025-09" db="UniProtKB">
        <authorList>
            <consortium name="Ensembl"/>
        </authorList>
    </citation>
    <scope>IDENTIFICATION</scope>
</reference>
<dbReference type="InterPro" id="IPR047460">
    <property type="entry name" value="Tudor_TDRD15_rpt5"/>
</dbReference>
<dbReference type="InterPro" id="IPR002999">
    <property type="entry name" value="Tudor"/>
</dbReference>
<dbReference type="SMART" id="SM00333">
    <property type="entry name" value="TUDOR"/>
    <property type="match status" value="7"/>
</dbReference>
<dbReference type="PROSITE" id="PS50304">
    <property type="entry name" value="TUDOR"/>
    <property type="match status" value="7"/>
</dbReference>
<dbReference type="InterPro" id="IPR047455">
    <property type="entry name" value="Tudor_TDRD15_rpt4"/>
</dbReference>
<dbReference type="InterPro" id="IPR047450">
    <property type="entry name" value="Tudor_TDRD15_rpt1"/>
</dbReference>
<feature type="domain" description="Tudor" evidence="1">
    <location>
        <begin position="278"/>
        <end position="336"/>
    </location>
</feature>
<sequence>MDCIPPLPKILLDMDLKILHVECHSQEALIKFWGQYTSVCELDYHILQNEIQHVTKIRDCIGTGEFCLVEETELGEWHRGRVLNKSSETYKVFLIDIGNVLTVSALHVASASGELFQLPPKIICGIFANVLPATEKWAPEAMKYFSSLTGLEVKGHVQAILPKHIVLLEVPEINYQVFELHLGRLTDGDTFHLIVEQKYTRPESSVKSSDLLPGFQNVLSHFMPCMPVGATKKVKITAAISFDKFYCQLLNQEQELKKMTKSITLCCESKIKKGIPMCENFGVMCAAKQKDGQWHRGVLQQLLPNGQVKVWFIDYGNSEAVSPHSIQKLEPNFVSVPIMSFLCALSCLTNQNEELRNSQMEEFKLGLLGQIMYAHVDLYSPDEHLHYVTLHNQDKIIDPTFQVTELLPTTGFSANQIAVPSGLKKTEIPRTSQTPVLVESENSGVVETPYKTAAMKSDAIYVAYAEYVLNPSNFWIRTDEFNSDFEAMMKNIADIYNKTGVSEELLNKPKPGLLCCARYSRDLHYYRAVITEVFDLHVSVYFLDFGNTDTVPLCDVKNLLPQFMELPALAMHCSLAHVTPIDEVWTKNVNDFFRKTLFSKVLLVHVIARKNNTYIVDVHDMEGSGDPSIITIMIKAGYAEYWETRPKYFCSSMIKESELPKSGSTSGSCNPKLFNNLEQKLVQKHSCASKTKPQVHSQDLKDLTSAFPCLKNTFSKENLLCRVSESSPLSSYKQYTFKVGSIIDVKCSFVFSPSEFWCRLQTKSAELMSLMKQIQKYYKIHNDPYQSGQVACVARDTKDCKWYRASVVKYVPSAKKYDVMFVDYGNQERVSLKDLRSIEPKFLLLESQAFRCSLYGLIESTTGDPLNWNSDALKAFKDFVGGASAKTLTCTICAMTMMTGKGLCNVVNVTNPLESASQFLIERGLAKPMNYPKQLVPSVHLYSYYYCSFNIKVGSEEEVYITHVCSPSEFYCQLGRNAENTNALMEKIGQFVKLTQDQILEVEQLRLCLAKYFGDGQWYRAMAYPLESPFHLKVYFVDYGDTQIVEKKEVLPIPQQATEILSVPMQAIKCCLSDIEQREMPVEVTKWFEENLLGKLLKAIVVSREENGKLFVDLYDGEIHINEKIKELHHLYIKRHMEPLVFYENDEKDECRKVQKISVNTVLSSSGPVGDGKILKEVSDCKVIPSVLEPTQNTLGRNCLKLNENKKEVEEVSDLVIIPTELEPTLYSTLQSKGNGNCGIMTYEIYRQNGSSSLPKLIDLPQPCVQPDFICTGYISCIHDPSRFFIQLEKDIKVILDLAIEMNEGINKECGGNPYSKLMIGDLVAAEFTEDGALYRAAITEICPEGTYKVEFIDYGNTETVDYLNVYRLQEKFLEKPRLSIPSQLSKVQSIEMEELWTDEDTAFFEEIVKEKLVTCEFLKLSGNRWEVCITSDEKSVLHELTRRRLLSPVNTQPTKLPVCFPVLNPNILKDVIDLHLTVHSGKEYFGFATAVIDPSEFYIQLEDSLEIMKTLFVLLVELPTDMSCLPEAAVTLGTQCLVRCILEEQWCRAEILEVTNDFVLLKFIDFGYHAFFPLSDTKNLKELPEQLSKLPRLAYPCVLKG</sequence>
<feature type="domain" description="Tudor" evidence="1">
    <location>
        <begin position="1001"/>
        <end position="1060"/>
    </location>
</feature>
<feature type="domain" description="Tudor" evidence="1">
    <location>
        <begin position="785"/>
        <end position="845"/>
    </location>
</feature>
<protein>
    <submittedName>
        <fullName evidence="2">Tudor domain containing 15</fullName>
    </submittedName>
</protein>
<dbReference type="CDD" id="cd20441">
    <property type="entry name" value="Tudor_TDRD15_rpt6"/>
    <property type="match status" value="1"/>
</dbReference>
<dbReference type="HOGENOM" id="CLU_001126_2_0_1"/>
<dbReference type="Pfam" id="PF00567">
    <property type="entry name" value="TUDOR"/>
    <property type="match status" value="7"/>
</dbReference>
<dbReference type="Proteomes" id="UP000008672">
    <property type="component" value="Unassembled WGS sequence"/>
</dbReference>
<dbReference type="SUPFAM" id="SSF63748">
    <property type="entry name" value="Tudor/PWWP/MBT"/>
    <property type="match status" value="7"/>
</dbReference>
<dbReference type="GeneTree" id="ENSGT00940000162581"/>
<dbReference type="InterPro" id="IPR047459">
    <property type="entry name" value="Tudor_TDRD15_rpt6"/>
</dbReference>
<dbReference type="InParanoid" id="H3B3S4"/>
<feature type="domain" description="Tudor" evidence="1">
    <location>
        <begin position="508"/>
        <end position="566"/>
    </location>
</feature>
<accession>H3B3S4</accession>
<dbReference type="PANTHER" id="PTHR22948:SF7">
    <property type="entry name" value="TUDOR DOMAIN-CONTAINING PROTEIN 15"/>
    <property type="match status" value="1"/>
</dbReference>
<reference evidence="2" key="2">
    <citation type="submission" date="2025-08" db="UniProtKB">
        <authorList>
            <consortium name="Ensembl"/>
        </authorList>
    </citation>
    <scope>IDENTIFICATION</scope>
</reference>
<dbReference type="PANTHER" id="PTHR22948">
    <property type="entry name" value="TUDOR DOMAIN CONTAINING PROTEIN"/>
    <property type="match status" value="1"/>
</dbReference>
<keyword evidence="3" id="KW-1185">Reference proteome</keyword>
<dbReference type="InterPro" id="IPR035437">
    <property type="entry name" value="SNase_OB-fold_sf"/>
</dbReference>
<dbReference type="InterPro" id="IPR047454">
    <property type="entry name" value="Tudor_TDRD15_rpt3"/>
</dbReference>
<dbReference type="CDD" id="cd20440">
    <property type="entry name" value="Tudor_TDRD15_rpt5"/>
    <property type="match status" value="1"/>
</dbReference>
<dbReference type="EMBL" id="AFYH01106991">
    <property type="status" value="NOT_ANNOTATED_CDS"/>
    <property type="molecule type" value="Genomic_DNA"/>
</dbReference>
<organism evidence="2 3">
    <name type="scientific">Latimeria chalumnae</name>
    <name type="common">Coelacanth</name>
    <dbReference type="NCBI Taxonomy" id="7897"/>
    <lineage>
        <taxon>Eukaryota</taxon>
        <taxon>Metazoa</taxon>
        <taxon>Chordata</taxon>
        <taxon>Craniata</taxon>
        <taxon>Vertebrata</taxon>
        <taxon>Euteleostomi</taxon>
        <taxon>Coelacanthiformes</taxon>
        <taxon>Coelacanthidae</taxon>
        <taxon>Latimeria</taxon>
    </lineage>
</organism>
<dbReference type="Ensembl" id="ENSLACT00000016659.1">
    <property type="protein sequence ID" value="ENSLACP00000016545.1"/>
    <property type="gene ID" value="ENSLACG00000014578.1"/>
</dbReference>
<evidence type="ECO:0000313" key="3">
    <source>
        <dbReference type="Proteomes" id="UP000008672"/>
    </source>
</evidence>
<evidence type="ECO:0000313" key="2">
    <source>
        <dbReference type="Ensembl" id="ENSLACP00000016545.1"/>
    </source>
</evidence>
<gene>
    <name evidence="2" type="primary">TDRD15</name>
</gene>
<dbReference type="CDD" id="cd20436">
    <property type="entry name" value="Tudor_TDRD15_rpt1"/>
    <property type="match status" value="1"/>
</dbReference>
<dbReference type="InterPro" id="IPR047452">
    <property type="entry name" value="Tudor_TDRD15_rpt2"/>
</dbReference>
<feature type="domain" description="Tudor" evidence="1">
    <location>
        <begin position="1530"/>
        <end position="1588"/>
    </location>
</feature>
<dbReference type="Gene3D" id="2.30.30.140">
    <property type="match status" value="6"/>
</dbReference>
<feature type="domain" description="Tudor" evidence="1">
    <location>
        <begin position="1317"/>
        <end position="1376"/>
    </location>
</feature>
<proteinExistence type="predicted"/>
<dbReference type="InterPro" id="IPR050621">
    <property type="entry name" value="Tudor_domain_containing"/>
</dbReference>
<dbReference type="STRING" id="7897.ENSLACP00000016545"/>
<dbReference type="eggNOG" id="KOG2039">
    <property type="taxonomic scope" value="Eukaryota"/>
</dbReference>
<evidence type="ECO:0000259" key="1">
    <source>
        <dbReference type="PROSITE" id="PS50304"/>
    </source>
</evidence>
<name>H3B3S4_LATCH</name>
<dbReference type="CDD" id="cd20437">
    <property type="entry name" value="Tudor_TDRD15_rpt2"/>
    <property type="match status" value="1"/>
</dbReference>
<reference evidence="3" key="1">
    <citation type="submission" date="2011-08" db="EMBL/GenBank/DDBJ databases">
        <title>The draft genome of Latimeria chalumnae.</title>
        <authorList>
            <person name="Di Palma F."/>
            <person name="Alfoldi J."/>
            <person name="Johnson J."/>
            <person name="Berlin A."/>
            <person name="Gnerre S."/>
            <person name="Jaffe D."/>
            <person name="MacCallum I."/>
            <person name="Young S."/>
            <person name="Walker B.J."/>
            <person name="Lander E."/>
            <person name="Lindblad-Toh K."/>
        </authorList>
    </citation>
    <scope>NUCLEOTIDE SEQUENCE [LARGE SCALE GENOMIC DNA]</scope>
    <source>
        <strain evidence="3">Wild caught</strain>
    </source>
</reference>
<dbReference type="CDD" id="cd20438">
    <property type="entry name" value="Tudor_TDRD15_rpt3"/>
    <property type="match status" value="1"/>
</dbReference>
<feature type="domain" description="Tudor" evidence="1">
    <location>
        <begin position="60"/>
        <end position="118"/>
    </location>
</feature>
<dbReference type="Gene3D" id="2.40.50.90">
    <property type="match status" value="6"/>
</dbReference>